<reference evidence="1 2" key="1">
    <citation type="submission" date="2020-08" db="EMBL/GenBank/DDBJ databases">
        <title>Genome sequence of Sphingomonas sediminicola KACC 15039T.</title>
        <authorList>
            <person name="Hyun D.-W."/>
            <person name="Bae J.-W."/>
        </authorList>
    </citation>
    <scope>NUCLEOTIDE SEQUENCE [LARGE SCALE GENOMIC DNA]</scope>
    <source>
        <strain evidence="1 2">KACC 15039</strain>
    </source>
</reference>
<dbReference type="Proteomes" id="UP000516105">
    <property type="component" value="Chromosome"/>
</dbReference>
<accession>A0ABX6T9R2</accession>
<sequence length="252" mass="28271">MAGAKQGRIRIGIGGWTYEPWRGVFYPSDLPQKRELEYASRHLGAIEINSTFYSRQSPKSWAAWAAAVPDDFQFAVKASRYCVTRPKLCDAGEGIGNFYAQGLSALGPKLGPTLWMLAKHRKYDREDIAAFLKLIPRALDGIQLRHALEPRHESFRDDGFFDLCREHDVAVVFGDDDEFPCIDADTASFRYARLQRMHEELPTGYDDEALDGFAGRVQHWVANGDDAYVFMINGAKVRAPAAAAALQQRLVV</sequence>
<name>A0ABX6T9R2_9SPHN</name>
<dbReference type="PANTHER" id="PTHR30348:SF4">
    <property type="entry name" value="DUF72 DOMAIN-CONTAINING PROTEIN"/>
    <property type="match status" value="1"/>
</dbReference>
<organism evidence="1 2">
    <name type="scientific">Sphingomonas sediminicola</name>
    <dbReference type="NCBI Taxonomy" id="386874"/>
    <lineage>
        <taxon>Bacteria</taxon>
        <taxon>Pseudomonadati</taxon>
        <taxon>Pseudomonadota</taxon>
        <taxon>Alphaproteobacteria</taxon>
        <taxon>Sphingomonadales</taxon>
        <taxon>Sphingomonadaceae</taxon>
        <taxon>Sphingomonas</taxon>
    </lineage>
</organism>
<dbReference type="SUPFAM" id="SSF117396">
    <property type="entry name" value="TM1631-like"/>
    <property type="match status" value="1"/>
</dbReference>
<dbReference type="Gene3D" id="3.20.20.410">
    <property type="entry name" value="Protein of unknown function UPF0759"/>
    <property type="match status" value="1"/>
</dbReference>
<dbReference type="EMBL" id="CP060782">
    <property type="protein sequence ID" value="QNP46525.1"/>
    <property type="molecule type" value="Genomic_DNA"/>
</dbReference>
<protein>
    <submittedName>
        <fullName evidence="1">DUF72 domain-containing protein</fullName>
    </submittedName>
</protein>
<dbReference type="InterPro" id="IPR036520">
    <property type="entry name" value="UPF0759_sf"/>
</dbReference>
<gene>
    <name evidence="1" type="ORF">H9L14_05130</name>
</gene>
<evidence type="ECO:0000313" key="1">
    <source>
        <dbReference type="EMBL" id="QNP46525.1"/>
    </source>
</evidence>
<keyword evidence="2" id="KW-1185">Reference proteome</keyword>
<dbReference type="PANTHER" id="PTHR30348">
    <property type="entry name" value="UNCHARACTERIZED PROTEIN YECE"/>
    <property type="match status" value="1"/>
</dbReference>
<dbReference type="RefSeq" id="WP_187709478.1">
    <property type="nucleotide sequence ID" value="NZ_CP060782.1"/>
</dbReference>
<evidence type="ECO:0000313" key="2">
    <source>
        <dbReference type="Proteomes" id="UP000516105"/>
    </source>
</evidence>
<dbReference type="Pfam" id="PF01904">
    <property type="entry name" value="DUF72"/>
    <property type="match status" value="1"/>
</dbReference>
<dbReference type="InterPro" id="IPR002763">
    <property type="entry name" value="DUF72"/>
</dbReference>
<proteinExistence type="predicted"/>